<evidence type="ECO:0000313" key="3">
    <source>
        <dbReference type="Proteomes" id="UP001235939"/>
    </source>
</evidence>
<gene>
    <name evidence="2" type="ORF">LAZ67_7001300</name>
</gene>
<dbReference type="Gene3D" id="1.10.10.1450">
    <property type="match status" value="2"/>
</dbReference>
<keyword evidence="3" id="KW-1185">Reference proteome</keyword>
<dbReference type="Pfam" id="PF17906">
    <property type="entry name" value="HTH_48"/>
    <property type="match status" value="1"/>
</dbReference>
<organism evidence="2 3">
    <name type="scientific">Cordylochernes scorpioides</name>
    <dbReference type="NCBI Taxonomy" id="51811"/>
    <lineage>
        <taxon>Eukaryota</taxon>
        <taxon>Metazoa</taxon>
        <taxon>Ecdysozoa</taxon>
        <taxon>Arthropoda</taxon>
        <taxon>Chelicerata</taxon>
        <taxon>Arachnida</taxon>
        <taxon>Pseudoscorpiones</taxon>
        <taxon>Cheliferoidea</taxon>
        <taxon>Chernetidae</taxon>
        <taxon>Cordylochernes</taxon>
    </lineage>
</organism>
<dbReference type="EMBL" id="CP092869">
    <property type="protein sequence ID" value="UYV69950.1"/>
    <property type="molecule type" value="Genomic_DNA"/>
</dbReference>
<accession>A0ABY6KQS2</accession>
<dbReference type="Proteomes" id="UP001235939">
    <property type="component" value="Chromosome 07"/>
</dbReference>
<evidence type="ECO:0000313" key="2">
    <source>
        <dbReference type="EMBL" id="UYV69950.1"/>
    </source>
</evidence>
<sequence length="159" mass="19126">MSSFEQRANIKFCIKLKKPFTETLVLMNEAYEDEILSRTQIYFWYKRFKDYSYAQVRSASVSMELPLVNVSTCELRSVIRFFTAKNKTAVNIHHNLVLVYCERCMSIQMVRRWHSWFLEGRQNVHDDERSCRPVMLRTMQPLLLFRMWWKQIAASPLTK</sequence>
<evidence type="ECO:0000259" key="1">
    <source>
        <dbReference type="Pfam" id="PF17906"/>
    </source>
</evidence>
<protein>
    <recommendedName>
        <fullName evidence="1">Mos1 transposase HTH domain-containing protein</fullName>
    </recommendedName>
</protein>
<dbReference type="PANTHER" id="PTHR46060">
    <property type="entry name" value="MARINER MOS1 TRANSPOSASE-LIKE PROTEIN"/>
    <property type="match status" value="1"/>
</dbReference>
<dbReference type="InterPro" id="IPR041426">
    <property type="entry name" value="Mos1_HTH"/>
</dbReference>
<dbReference type="PANTHER" id="PTHR46060:SF1">
    <property type="entry name" value="MARINER MOS1 TRANSPOSASE-LIKE PROTEIN"/>
    <property type="match status" value="1"/>
</dbReference>
<reference evidence="2 3" key="1">
    <citation type="submission" date="2022-01" db="EMBL/GenBank/DDBJ databases">
        <title>A chromosomal length assembly of Cordylochernes scorpioides.</title>
        <authorList>
            <person name="Zeh D."/>
            <person name="Zeh J."/>
        </authorList>
    </citation>
    <scope>NUCLEOTIDE SEQUENCE [LARGE SCALE GENOMIC DNA]</scope>
    <source>
        <strain evidence="2">IN4F17</strain>
        <tissue evidence="2">Whole Body</tissue>
    </source>
</reference>
<feature type="domain" description="Mos1 transposase HTH" evidence="1">
    <location>
        <begin position="7"/>
        <end position="49"/>
    </location>
</feature>
<name>A0ABY6KQS2_9ARAC</name>
<dbReference type="InterPro" id="IPR052709">
    <property type="entry name" value="Transposase-MT_Hybrid"/>
</dbReference>
<proteinExistence type="predicted"/>